<evidence type="ECO:0000256" key="5">
    <source>
        <dbReference type="ARBA" id="ARBA00023172"/>
    </source>
</evidence>
<evidence type="ECO:0000256" key="4">
    <source>
        <dbReference type="ARBA" id="ARBA00023125"/>
    </source>
</evidence>
<dbReference type="EMBL" id="DLVE01000017">
    <property type="protein sequence ID" value="HAA83446.1"/>
    <property type="molecule type" value="Genomic_DNA"/>
</dbReference>
<keyword evidence="5" id="KW-0233">DNA recombination</keyword>
<organism evidence="6 7">
    <name type="scientific">Thermodesulfobacterium commune</name>
    <dbReference type="NCBI Taxonomy" id="1741"/>
    <lineage>
        <taxon>Bacteria</taxon>
        <taxon>Pseudomonadati</taxon>
        <taxon>Thermodesulfobacteriota</taxon>
        <taxon>Thermodesulfobacteria</taxon>
        <taxon>Thermodesulfobacteriales</taxon>
        <taxon>Thermodesulfobacteriaceae</taxon>
        <taxon>Thermodesulfobacterium</taxon>
    </lineage>
</organism>
<comment type="function">
    <text evidence="1">Required for the transposition of the insertion element.</text>
</comment>
<dbReference type="GO" id="GO:0003677">
    <property type="term" value="F:DNA binding"/>
    <property type="evidence" value="ECO:0007669"/>
    <property type="project" value="UniProtKB-KW"/>
</dbReference>
<dbReference type="Proteomes" id="UP000257240">
    <property type="component" value="Unassembled WGS sequence"/>
</dbReference>
<dbReference type="InterPro" id="IPR001207">
    <property type="entry name" value="Transposase_mutator"/>
</dbReference>
<reference evidence="6 7" key="1">
    <citation type="journal article" date="2018" name="Nat. Biotechnol.">
        <title>A standardized bacterial taxonomy based on genome phylogeny substantially revises the tree of life.</title>
        <authorList>
            <person name="Parks D.H."/>
            <person name="Chuvochina M."/>
            <person name="Waite D.W."/>
            <person name="Rinke C."/>
            <person name="Skarshewski A."/>
            <person name="Chaumeil P.A."/>
            <person name="Hugenholtz P."/>
        </authorList>
    </citation>
    <scope>NUCLEOTIDE SEQUENCE [LARGE SCALE GENOMIC DNA]</scope>
    <source>
        <strain evidence="6">UBA12529</strain>
    </source>
</reference>
<dbReference type="AlphaFoldDB" id="A0A3B8N5B9"/>
<evidence type="ECO:0000256" key="1">
    <source>
        <dbReference type="ARBA" id="ARBA00002190"/>
    </source>
</evidence>
<proteinExistence type="inferred from homology"/>
<evidence type="ECO:0000313" key="6">
    <source>
        <dbReference type="EMBL" id="HAA83446.1"/>
    </source>
</evidence>
<evidence type="ECO:0000256" key="2">
    <source>
        <dbReference type="ARBA" id="ARBA00010961"/>
    </source>
</evidence>
<sequence length="47" mass="5536">MYLDEHPETKGNGFYTRSLITKFGALDNLKVPRVREGDFKRHLSREL</sequence>
<comment type="caution">
    <text evidence="6">The sequence shown here is derived from an EMBL/GenBank/DDBJ whole genome shotgun (WGS) entry which is preliminary data.</text>
</comment>
<evidence type="ECO:0000256" key="3">
    <source>
        <dbReference type="ARBA" id="ARBA00022578"/>
    </source>
</evidence>
<protein>
    <submittedName>
        <fullName evidence="6">IS256 family transposase</fullName>
    </submittedName>
</protein>
<evidence type="ECO:0000313" key="7">
    <source>
        <dbReference type="Proteomes" id="UP000257240"/>
    </source>
</evidence>
<gene>
    <name evidence="6" type="ORF">DCE01_01430</name>
</gene>
<accession>A0A3B8N5B9</accession>
<name>A0A3B8N5B9_9BACT</name>
<comment type="similarity">
    <text evidence="2">Belongs to the transposase mutator family.</text>
</comment>
<dbReference type="Pfam" id="PF00872">
    <property type="entry name" value="Transposase_mut"/>
    <property type="match status" value="1"/>
</dbReference>
<feature type="non-terminal residue" evidence="6">
    <location>
        <position position="47"/>
    </location>
</feature>
<dbReference type="GO" id="GO:0004803">
    <property type="term" value="F:transposase activity"/>
    <property type="evidence" value="ECO:0007669"/>
    <property type="project" value="InterPro"/>
</dbReference>
<dbReference type="GO" id="GO:0006313">
    <property type="term" value="P:DNA transposition"/>
    <property type="evidence" value="ECO:0007669"/>
    <property type="project" value="InterPro"/>
</dbReference>
<keyword evidence="3" id="KW-0815">Transposition</keyword>
<keyword evidence="4" id="KW-0238">DNA-binding</keyword>